<dbReference type="GO" id="GO:0000172">
    <property type="term" value="C:ribonuclease MRP complex"/>
    <property type="evidence" value="ECO:0007669"/>
    <property type="project" value="InterPro"/>
</dbReference>
<dbReference type="Pfam" id="PF20976">
    <property type="entry name" value="Pop8"/>
    <property type="match status" value="1"/>
</dbReference>
<organism evidence="2 3">
    <name type="scientific">Claviceps pusilla</name>
    <dbReference type="NCBI Taxonomy" id="123648"/>
    <lineage>
        <taxon>Eukaryota</taxon>
        <taxon>Fungi</taxon>
        <taxon>Dikarya</taxon>
        <taxon>Ascomycota</taxon>
        <taxon>Pezizomycotina</taxon>
        <taxon>Sordariomycetes</taxon>
        <taxon>Hypocreomycetidae</taxon>
        <taxon>Hypocreales</taxon>
        <taxon>Clavicipitaceae</taxon>
        <taxon>Claviceps</taxon>
    </lineage>
</organism>
<keyword evidence="3" id="KW-1185">Reference proteome</keyword>
<protein>
    <recommendedName>
        <fullName evidence="1">Ribonucleases P/MRP subunit Pop8-like domain-containing protein</fullName>
    </recommendedName>
</protein>
<dbReference type="PANTHER" id="PTHR28173">
    <property type="entry name" value="RIBONUCLEASES P/MRP PROTEIN SUBUNIT POP8"/>
    <property type="match status" value="1"/>
</dbReference>
<dbReference type="PANTHER" id="PTHR28173:SF1">
    <property type="entry name" value="RIBONUCLEASES P_MRP PROTEIN SUBUNIT POP8"/>
    <property type="match status" value="1"/>
</dbReference>
<gene>
    <name evidence="2" type="ORF">E4U43_006755</name>
</gene>
<dbReference type="AlphaFoldDB" id="A0A9P7SVF3"/>
<evidence type="ECO:0000259" key="1">
    <source>
        <dbReference type="Pfam" id="PF20976"/>
    </source>
</evidence>
<feature type="domain" description="Ribonucleases P/MRP subunit Pop8-like" evidence="1">
    <location>
        <begin position="19"/>
        <end position="93"/>
    </location>
</feature>
<dbReference type="GO" id="GO:0004526">
    <property type="term" value="F:ribonuclease P activity"/>
    <property type="evidence" value="ECO:0007669"/>
    <property type="project" value="TreeGrafter"/>
</dbReference>
<proteinExistence type="predicted"/>
<accession>A0A9P7SVF3</accession>
<dbReference type="InterPro" id="IPR049128">
    <property type="entry name" value="Pop8-like_dom"/>
</dbReference>
<evidence type="ECO:0000313" key="2">
    <source>
        <dbReference type="EMBL" id="KAG5980310.1"/>
    </source>
</evidence>
<dbReference type="GO" id="GO:0005655">
    <property type="term" value="C:nucleolar ribonuclease P complex"/>
    <property type="evidence" value="ECO:0007669"/>
    <property type="project" value="InterPro"/>
</dbReference>
<dbReference type="GO" id="GO:0000294">
    <property type="term" value="P:nuclear-transcribed mRNA catabolic process, RNase MRP-dependent"/>
    <property type="evidence" value="ECO:0007669"/>
    <property type="project" value="TreeGrafter"/>
</dbReference>
<dbReference type="GO" id="GO:0008033">
    <property type="term" value="P:tRNA processing"/>
    <property type="evidence" value="ECO:0007669"/>
    <property type="project" value="InterPro"/>
</dbReference>
<evidence type="ECO:0000313" key="3">
    <source>
        <dbReference type="Proteomes" id="UP000748025"/>
    </source>
</evidence>
<dbReference type="InterPro" id="IPR020347">
    <property type="entry name" value="Pop8"/>
</dbReference>
<comment type="caution">
    <text evidence="2">The sequence shown here is derived from an EMBL/GenBank/DDBJ whole genome shotgun (WGS) entry which is preliminary data.</text>
</comment>
<dbReference type="OrthoDB" id="5530243at2759"/>
<reference evidence="2" key="1">
    <citation type="journal article" date="2020" name="bioRxiv">
        <title>Whole genome comparisons of ergot fungi reveals the divergence and evolution of species within the genus Claviceps are the result of varying mechanisms driving genome evolution and host range expansion.</title>
        <authorList>
            <person name="Wyka S.A."/>
            <person name="Mondo S.J."/>
            <person name="Liu M."/>
            <person name="Dettman J."/>
            <person name="Nalam V."/>
            <person name="Broders K.D."/>
        </authorList>
    </citation>
    <scope>NUCLEOTIDE SEQUENCE</scope>
    <source>
        <strain evidence="2">CCC 602</strain>
    </source>
</reference>
<dbReference type="GO" id="GO:0034965">
    <property type="term" value="P:intronic box C/D snoRNA processing"/>
    <property type="evidence" value="ECO:0007669"/>
    <property type="project" value="TreeGrafter"/>
</dbReference>
<dbReference type="GO" id="GO:0000171">
    <property type="term" value="F:ribonuclease MRP activity"/>
    <property type="evidence" value="ECO:0007669"/>
    <property type="project" value="TreeGrafter"/>
</dbReference>
<dbReference type="Proteomes" id="UP000748025">
    <property type="component" value="Unassembled WGS sequence"/>
</dbReference>
<sequence>MPTSTHPVFTTTLTSKQRFSYAHLELATDSPQTMTITLDNLMVKSYMNAALKQFLGLTGLAIPVDILKAQDTTCWVRLPREDMASFAAAMTAYSGSREGDRQYLLRMKGWSNWLGLLIGKAAQEVVFRGDMGGREDDG</sequence>
<dbReference type="EMBL" id="SRPW01004784">
    <property type="protein sequence ID" value="KAG5980310.1"/>
    <property type="molecule type" value="Genomic_DNA"/>
</dbReference>
<name>A0A9P7SVF3_9HYPO</name>